<accession>A0A8B6FK79</accession>
<dbReference type="PANTHER" id="PTHR21041">
    <property type="entry name" value="DENDRITIC CELL-SPECIFIC TRANSMEMBRANE PROTEIN"/>
    <property type="match status" value="1"/>
</dbReference>
<evidence type="ECO:0000313" key="2">
    <source>
        <dbReference type="EMBL" id="VDI51072.1"/>
    </source>
</evidence>
<comment type="caution">
    <text evidence="2">The sequence shown here is derived from an EMBL/GenBank/DDBJ whole genome shotgun (WGS) entry which is preliminary data.</text>
</comment>
<gene>
    <name evidence="2" type="ORF">MGAL_10B086324</name>
</gene>
<dbReference type="EMBL" id="UYJE01007021">
    <property type="protein sequence ID" value="VDI51072.1"/>
    <property type="molecule type" value="Genomic_DNA"/>
</dbReference>
<dbReference type="AlphaFoldDB" id="A0A8B6FK79"/>
<feature type="region of interest" description="Disordered" evidence="1">
    <location>
        <begin position="184"/>
        <end position="206"/>
    </location>
</feature>
<name>A0A8B6FK79_MYTGA</name>
<sequence length="206" mass="23443">MACTQELIYNQTSILRGQLEEPIRLIERRIYEGLVKMRNIANSIKNAIAPVTNAVKGFVDGLNTAKNALKNAAKECSKGVEKAQSECERGINFAKNKCEEELKRVDPSNKVIKFGNDVARTGENVVRKIERTGDSVVRTLGGIFRFGKKRKRRRAMTEEEKNAIELAKQLMEQETPLQRYGDYLNSHNDETITNNTRLHNQHALKR</sequence>
<organism evidence="2 3">
    <name type="scientific">Mytilus galloprovincialis</name>
    <name type="common">Mediterranean mussel</name>
    <dbReference type="NCBI Taxonomy" id="29158"/>
    <lineage>
        <taxon>Eukaryota</taxon>
        <taxon>Metazoa</taxon>
        <taxon>Spiralia</taxon>
        <taxon>Lophotrochozoa</taxon>
        <taxon>Mollusca</taxon>
        <taxon>Bivalvia</taxon>
        <taxon>Autobranchia</taxon>
        <taxon>Pteriomorphia</taxon>
        <taxon>Mytilida</taxon>
        <taxon>Mytiloidea</taxon>
        <taxon>Mytilidae</taxon>
        <taxon>Mytilinae</taxon>
        <taxon>Mytilus</taxon>
    </lineage>
</organism>
<evidence type="ECO:0000313" key="3">
    <source>
        <dbReference type="Proteomes" id="UP000596742"/>
    </source>
</evidence>
<reference evidence="2" key="1">
    <citation type="submission" date="2018-11" db="EMBL/GenBank/DDBJ databases">
        <authorList>
            <person name="Alioto T."/>
            <person name="Alioto T."/>
        </authorList>
    </citation>
    <scope>NUCLEOTIDE SEQUENCE</scope>
</reference>
<keyword evidence="3" id="KW-1185">Reference proteome</keyword>
<dbReference type="InterPro" id="IPR051856">
    <property type="entry name" value="CSR-E3_Ligase_Protein"/>
</dbReference>
<dbReference type="Proteomes" id="UP000596742">
    <property type="component" value="Unassembled WGS sequence"/>
</dbReference>
<dbReference type="OrthoDB" id="5985669at2759"/>
<evidence type="ECO:0000256" key="1">
    <source>
        <dbReference type="SAM" id="MobiDB-lite"/>
    </source>
</evidence>
<proteinExistence type="predicted"/>
<protein>
    <submittedName>
        <fullName evidence="2">Uncharacterized protein</fullName>
    </submittedName>
</protein>
<dbReference type="PANTHER" id="PTHR21041:SF17">
    <property type="entry name" value="E3 UBIQUITIN-PROTEIN LIGASE DCST1"/>
    <property type="match status" value="1"/>
</dbReference>